<evidence type="ECO:0000256" key="2">
    <source>
        <dbReference type="SAM" id="MobiDB-lite"/>
    </source>
</evidence>
<dbReference type="Pfam" id="PF10545">
    <property type="entry name" value="MADF_DNA_bdg"/>
    <property type="match status" value="1"/>
</dbReference>
<dbReference type="InterPro" id="IPR043597">
    <property type="entry name" value="TPH_dom"/>
</dbReference>
<keyword evidence="5" id="KW-1185">Reference proteome</keyword>
<dbReference type="SMART" id="SM00595">
    <property type="entry name" value="MADF"/>
    <property type="match status" value="1"/>
</dbReference>
<feature type="domain" description="MADF" evidence="3">
    <location>
        <begin position="26"/>
        <end position="112"/>
    </location>
</feature>
<dbReference type="InterPro" id="IPR039353">
    <property type="entry name" value="TF_Adf1"/>
</dbReference>
<dbReference type="InterPro" id="IPR006578">
    <property type="entry name" value="MADF-dom"/>
</dbReference>
<name>A0A653CPF2_CALMS</name>
<feature type="region of interest" description="Disordered" evidence="2">
    <location>
        <begin position="112"/>
        <end position="185"/>
    </location>
</feature>
<accession>A0A653CPF2</accession>
<organism evidence="4 5">
    <name type="scientific">Callosobruchus maculatus</name>
    <name type="common">Southern cowpea weevil</name>
    <name type="synonym">Pulse bruchid</name>
    <dbReference type="NCBI Taxonomy" id="64391"/>
    <lineage>
        <taxon>Eukaryota</taxon>
        <taxon>Metazoa</taxon>
        <taxon>Ecdysozoa</taxon>
        <taxon>Arthropoda</taxon>
        <taxon>Hexapoda</taxon>
        <taxon>Insecta</taxon>
        <taxon>Pterygota</taxon>
        <taxon>Neoptera</taxon>
        <taxon>Endopterygota</taxon>
        <taxon>Coleoptera</taxon>
        <taxon>Polyphaga</taxon>
        <taxon>Cucujiformia</taxon>
        <taxon>Chrysomeloidea</taxon>
        <taxon>Chrysomelidae</taxon>
        <taxon>Bruchinae</taxon>
        <taxon>Bruchini</taxon>
        <taxon>Callosobruchus</taxon>
    </lineage>
</organism>
<dbReference type="GO" id="GO:0005634">
    <property type="term" value="C:nucleus"/>
    <property type="evidence" value="ECO:0007669"/>
    <property type="project" value="TreeGrafter"/>
</dbReference>
<evidence type="ECO:0000259" key="3">
    <source>
        <dbReference type="PROSITE" id="PS51029"/>
    </source>
</evidence>
<dbReference type="GO" id="GO:0006357">
    <property type="term" value="P:regulation of transcription by RNA polymerase II"/>
    <property type="evidence" value="ECO:0007669"/>
    <property type="project" value="TreeGrafter"/>
</dbReference>
<dbReference type="EMBL" id="CAACVG010008205">
    <property type="protein sequence ID" value="VEN48962.1"/>
    <property type="molecule type" value="Genomic_DNA"/>
</dbReference>
<dbReference type="GO" id="GO:0005667">
    <property type="term" value="C:transcription regulator complex"/>
    <property type="evidence" value="ECO:0007669"/>
    <property type="project" value="TreeGrafter"/>
</dbReference>
<dbReference type="Proteomes" id="UP000410492">
    <property type="component" value="Unassembled WGS sequence"/>
</dbReference>
<sequence>MAERYTESEFEEIPEATGQHELDHGLLIEAIQGYPYLYDMTNQLYKNVKKKAEAWEIIAGLLDSTVQDCMKAWKSLRDRYVKEKNRCASGSEAPESIWRYFDSMHFYAKFTKPRKTHTRPMKTTQSGKSSESSRPSSTMSMWSPVDEVVCEDETLTNTPTRSEEGPGPSRRKRRLSLDTPISSGKSAKRVENSFLEVAKEIIDKIDKKQHQMNPNKTFCDYLFTELEKLPEAEAKEKRRQILLYLLEKLAEDAKLDQLSEQKRRMKMLQLRRDTERMMIERRQKHAEEMQLLMKIEDEAQAELEIKRKIVEEERHRMLGEHVKNLIGYLPKGILNVDDLPHLDKEVVEKVSPGYTKN</sequence>
<feature type="compositionally biased region" description="Low complexity" evidence="2">
    <location>
        <begin position="126"/>
        <end position="143"/>
    </location>
</feature>
<reference evidence="4 5" key="1">
    <citation type="submission" date="2019-01" db="EMBL/GenBank/DDBJ databases">
        <authorList>
            <person name="Sayadi A."/>
        </authorList>
    </citation>
    <scope>NUCLEOTIDE SEQUENCE [LARGE SCALE GENOMIC DNA]</scope>
</reference>
<evidence type="ECO:0000313" key="4">
    <source>
        <dbReference type="EMBL" id="VEN48962.1"/>
    </source>
</evidence>
<evidence type="ECO:0000313" key="5">
    <source>
        <dbReference type="Proteomes" id="UP000410492"/>
    </source>
</evidence>
<keyword evidence="1" id="KW-0175">Coiled coil</keyword>
<gene>
    <name evidence="4" type="ORF">CALMAC_LOCUS10229</name>
</gene>
<dbReference type="PROSITE" id="PS51029">
    <property type="entry name" value="MADF"/>
    <property type="match status" value="1"/>
</dbReference>
<dbReference type="PANTHER" id="PTHR12243:SF60">
    <property type="entry name" value="SI:CH211-15D5.12-RELATED"/>
    <property type="match status" value="1"/>
</dbReference>
<dbReference type="AlphaFoldDB" id="A0A653CPF2"/>
<protein>
    <recommendedName>
        <fullName evidence="3">MADF domain-containing protein</fullName>
    </recommendedName>
</protein>
<proteinExistence type="predicted"/>
<dbReference type="PANTHER" id="PTHR12243">
    <property type="entry name" value="MADF DOMAIN TRANSCRIPTION FACTOR"/>
    <property type="match status" value="1"/>
</dbReference>
<evidence type="ECO:0000256" key="1">
    <source>
        <dbReference type="ARBA" id="ARBA00023054"/>
    </source>
</evidence>
<dbReference type="Pfam" id="PF13868">
    <property type="entry name" value="TPH"/>
    <property type="match status" value="1"/>
</dbReference>
<dbReference type="OrthoDB" id="197839at2759"/>